<dbReference type="Proteomes" id="UP000663866">
    <property type="component" value="Unassembled WGS sequence"/>
</dbReference>
<name>A0A821KLD9_9BILA</name>
<protein>
    <submittedName>
        <fullName evidence="1">Uncharacterized protein</fullName>
    </submittedName>
</protein>
<comment type="caution">
    <text evidence="1">The sequence shown here is derived from an EMBL/GenBank/DDBJ whole genome shotgun (WGS) entry which is preliminary data.</text>
</comment>
<feature type="non-terminal residue" evidence="1">
    <location>
        <position position="61"/>
    </location>
</feature>
<evidence type="ECO:0000313" key="1">
    <source>
        <dbReference type="EMBL" id="CAF4736620.1"/>
    </source>
</evidence>
<dbReference type="AlphaFoldDB" id="A0A821KLD9"/>
<accession>A0A821KLD9</accession>
<sequence length="61" mass="6946">MLLCGCPDDIDPTTIKINQTYSPTSQCPPTMSAYNNENIFSLDEQQQTSQLDRFTYLLLVK</sequence>
<organism evidence="1 2">
    <name type="scientific">Rotaria magnacalcarata</name>
    <dbReference type="NCBI Taxonomy" id="392030"/>
    <lineage>
        <taxon>Eukaryota</taxon>
        <taxon>Metazoa</taxon>
        <taxon>Spiralia</taxon>
        <taxon>Gnathifera</taxon>
        <taxon>Rotifera</taxon>
        <taxon>Eurotatoria</taxon>
        <taxon>Bdelloidea</taxon>
        <taxon>Philodinida</taxon>
        <taxon>Philodinidae</taxon>
        <taxon>Rotaria</taxon>
    </lineage>
</organism>
<gene>
    <name evidence="1" type="ORF">OVN521_LOCUS49655</name>
</gene>
<reference evidence="1" key="1">
    <citation type="submission" date="2021-02" db="EMBL/GenBank/DDBJ databases">
        <authorList>
            <person name="Nowell W R."/>
        </authorList>
    </citation>
    <scope>NUCLEOTIDE SEQUENCE</scope>
</reference>
<keyword evidence="2" id="KW-1185">Reference proteome</keyword>
<proteinExistence type="predicted"/>
<dbReference type="EMBL" id="CAJOBG010109875">
    <property type="protein sequence ID" value="CAF4736620.1"/>
    <property type="molecule type" value="Genomic_DNA"/>
</dbReference>
<evidence type="ECO:0000313" key="2">
    <source>
        <dbReference type="Proteomes" id="UP000663866"/>
    </source>
</evidence>